<dbReference type="SUPFAM" id="SSF52540">
    <property type="entry name" value="P-loop containing nucleoside triphosphate hydrolases"/>
    <property type="match status" value="4"/>
</dbReference>
<dbReference type="InterPro" id="IPR004273">
    <property type="entry name" value="Dynein_heavy_D6_P-loop"/>
</dbReference>
<dbReference type="Proteomes" id="UP000261620">
    <property type="component" value="Unplaced"/>
</dbReference>
<dbReference type="InterPro" id="IPR042219">
    <property type="entry name" value="AAA_lid_11_sf"/>
</dbReference>
<dbReference type="Gene3D" id="1.20.920.30">
    <property type="match status" value="2"/>
</dbReference>
<dbReference type="GO" id="GO:0045505">
    <property type="term" value="F:dynein intermediate chain binding"/>
    <property type="evidence" value="ECO:0007669"/>
    <property type="project" value="InterPro"/>
</dbReference>
<keyword evidence="14" id="KW-0472">Membrane</keyword>
<dbReference type="InterPro" id="IPR035699">
    <property type="entry name" value="AAA_6"/>
</dbReference>
<dbReference type="FunFam" id="3.40.50.300:FF:002141">
    <property type="entry name" value="Dynein heavy chain"/>
    <property type="match status" value="1"/>
</dbReference>
<dbReference type="FunFam" id="1.10.8.1220:FF:000001">
    <property type="entry name" value="Dynein axonemal heavy chain 5"/>
    <property type="match status" value="1"/>
</dbReference>
<dbReference type="PANTHER" id="PTHR22878">
    <property type="entry name" value="DYNEIN HEAVY CHAIN 6, AXONEMAL-LIKE-RELATED"/>
    <property type="match status" value="1"/>
</dbReference>
<dbReference type="Gene3D" id="1.20.1270.280">
    <property type="match status" value="1"/>
</dbReference>
<dbReference type="Pfam" id="PF17857">
    <property type="entry name" value="AAA_lid_1"/>
    <property type="match status" value="1"/>
</dbReference>
<dbReference type="InterPro" id="IPR035706">
    <property type="entry name" value="AAA_9"/>
</dbReference>
<dbReference type="FunFam" id="3.40.50.300:FF:000049">
    <property type="entry name" value="Dynein, axonemal, heavy chain 5"/>
    <property type="match status" value="1"/>
</dbReference>
<evidence type="ECO:0000313" key="18">
    <source>
        <dbReference type="Proteomes" id="UP000261620"/>
    </source>
</evidence>
<comment type="subcellular location">
    <subcellularLocation>
        <location evidence="1">Cytoplasm</location>
        <location evidence="1">Cytoskeleton</location>
        <location evidence="1">Cilium axoneme</location>
    </subcellularLocation>
</comment>
<accession>A0A3Q3WX66</accession>
<proteinExistence type="inferred from homology"/>
<evidence type="ECO:0000256" key="10">
    <source>
        <dbReference type="ARBA" id="ARBA00023069"/>
    </source>
</evidence>
<evidence type="ECO:0000256" key="8">
    <source>
        <dbReference type="ARBA" id="ARBA00023017"/>
    </source>
</evidence>
<evidence type="ECO:0000256" key="13">
    <source>
        <dbReference type="ARBA" id="ARBA00023273"/>
    </source>
</evidence>
<dbReference type="FunFam" id="3.40.50.300:FF:001855">
    <property type="entry name" value="Dynein axonemal heavy chain 10"/>
    <property type="match status" value="1"/>
</dbReference>
<keyword evidence="8" id="KW-0243">Dynein</keyword>
<organism evidence="17 18">
    <name type="scientific">Mola mola</name>
    <name type="common">Ocean sunfish</name>
    <name type="synonym">Tetraodon mola</name>
    <dbReference type="NCBI Taxonomy" id="94237"/>
    <lineage>
        <taxon>Eukaryota</taxon>
        <taxon>Metazoa</taxon>
        <taxon>Chordata</taxon>
        <taxon>Craniata</taxon>
        <taxon>Vertebrata</taxon>
        <taxon>Euteleostomi</taxon>
        <taxon>Actinopterygii</taxon>
        <taxon>Neopterygii</taxon>
        <taxon>Teleostei</taxon>
        <taxon>Neoteleostei</taxon>
        <taxon>Acanthomorphata</taxon>
        <taxon>Eupercaria</taxon>
        <taxon>Tetraodontiformes</taxon>
        <taxon>Molidae</taxon>
        <taxon>Mola</taxon>
    </lineage>
</organism>
<keyword evidence="9" id="KW-0175">Coiled coil</keyword>
<evidence type="ECO:0000256" key="4">
    <source>
        <dbReference type="ARBA" id="ARBA00022701"/>
    </source>
</evidence>
<dbReference type="Pfam" id="PF12780">
    <property type="entry name" value="AAA_8"/>
    <property type="match status" value="1"/>
</dbReference>
<dbReference type="GO" id="GO:0051959">
    <property type="term" value="F:dynein light intermediate chain binding"/>
    <property type="evidence" value="ECO:0007669"/>
    <property type="project" value="InterPro"/>
</dbReference>
<keyword evidence="18" id="KW-1185">Reference proteome</keyword>
<dbReference type="InterPro" id="IPR024317">
    <property type="entry name" value="Dynein_heavy_chain_D4_dom"/>
</dbReference>
<dbReference type="InterPro" id="IPR041658">
    <property type="entry name" value="AAA_lid_11"/>
</dbReference>
<dbReference type="Pfam" id="PF12774">
    <property type="entry name" value="AAA_6"/>
    <property type="match status" value="1"/>
</dbReference>
<evidence type="ECO:0000256" key="6">
    <source>
        <dbReference type="ARBA" id="ARBA00022741"/>
    </source>
</evidence>
<reference evidence="17" key="2">
    <citation type="submission" date="2025-09" db="UniProtKB">
        <authorList>
            <consortium name="Ensembl"/>
        </authorList>
    </citation>
    <scope>IDENTIFICATION</scope>
</reference>
<dbReference type="GO" id="GO:0031514">
    <property type="term" value="C:motile cilium"/>
    <property type="evidence" value="ECO:0007669"/>
    <property type="project" value="UniProtKB-ARBA"/>
</dbReference>
<dbReference type="InterPro" id="IPR024743">
    <property type="entry name" value="Dynein_HC_stalk"/>
</dbReference>
<comment type="similarity">
    <text evidence="2">Belongs to the dynein heavy chain family.</text>
</comment>
<feature type="transmembrane region" description="Helical" evidence="14">
    <location>
        <begin position="1110"/>
        <end position="1135"/>
    </location>
</feature>
<dbReference type="GO" id="GO:0005524">
    <property type="term" value="F:ATP binding"/>
    <property type="evidence" value="ECO:0007669"/>
    <property type="project" value="UniProtKB-KW"/>
</dbReference>
<dbReference type="Pfam" id="PF12775">
    <property type="entry name" value="AAA_7"/>
    <property type="match status" value="1"/>
</dbReference>
<dbReference type="Pfam" id="PF18198">
    <property type="entry name" value="AAA_lid_11"/>
    <property type="match status" value="1"/>
</dbReference>
<dbReference type="Gene3D" id="1.10.8.710">
    <property type="match status" value="1"/>
</dbReference>
<dbReference type="FunFam" id="1.10.8.710:FF:000002">
    <property type="entry name" value="dynein heavy chain 17, axonemal"/>
    <property type="match status" value="1"/>
</dbReference>
<evidence type="ECO:0000256" key="7">
    <source>
        <dbReference type="ARBA" id="ARBA00022840"/>
    </source>
</evidence>
<sequence length="2214" mass="250378">MVWRVARRVLMTTWIPSGMHFLALSMYLGGAPAGPAGTGKTESTKDLAKALGLLCVVTNCGEGMDYQAVGKIFSGLAQCGAWGCFDEFNRIDASVLSVISSQIQTIQIDGCFNWQEISLDDRMGIFITMNPGYAGRTELPESVKALFRPVVVIVPDLQQICEIMLFSEGFLMAKVLAKKMTVLYKLAREQLSKQSHYDFGLRALKSVLVMAGELKRGSPNLNEDVVLMRALRDMNLPKFVFEDVPLFLGLISDLFPGLDCPRVRYPNFNDAVEQILQEKKYIILPNQVDKVVQMHETMMTRHTTMVVGPTGGGKSVVISTLCQAQTKLGLHTKLYPLNPKAMSVIELYGVLDPDTRDWTDGILSNIFREINKPTDKKERRYILFDGDVDALWVENMNSVMDDNRLLTLANGERIRLQNYCALLFEVCVGDLQYASPATVSRCGMVFVDPKNLRYTPYWQRWVVIPTTETTRTSWLLEQMVKIKRPVLLVGDSGTSKTATILNFLKNVSTDTMNTLIINFSSRTTSMDLQRNLEANVEKRTKETYGPPVGKRLLVFMDDLNMPKVDEYGTQQPIALLKLLLDRGGIYDRGKDLNYKILKDLGFIAAMGKAGGGRNEVDPRFVSLFSVFSIPFPSMESLHLMYVCDEVTLCMLELYNGIIKDLPPTPSKFHYIFNLRDLSRVYNGLTLTTADRNECLRIFHDRLIDETDKALVIIINTCHRNLLPLCFFVAQEILEEYNETMSRMNLVLFDDALEHLTRVHRILRIDRGHALLVGLGGSGKQSLTKVAAFTAGCEMFEITLSRGYGESNLRDDLKALYLKLGIENKKTVFLFTDAHVAEEGFLELINNMLTSGIVPALFPDDERESVLNQVREEALQMGAGPSKESVWQYFISKSANNLHIVLGMTVEQHCSRLVPAMASTGAACSGPVFPWCVITLIYIFLNASVMEKCCLFLQKLRRYNYVTPKNYLDFINTYSNLLEEKDKYILGQCQRLEGGLDKLHEASGQLDELNVKLAEQKIVLAEKLPKLNTAEKKTLAEDKATEIEEQNKVIAVEKKEAESSLAEALPALDAARVALQNLEKSDVTEIRMNGQAIKDTTHATMSLTSPVQICLLVFLGFFFLLFFLPLCLHLIIFITLSSRQPRLRWGQELEELKQRRVRLLGDCLISAAFLSYGGAFSWDFRKEMIYQIWVNDVKGRGIPMSQPFKLESLLTDEVEISRWGSEGLPPDELSVQNGILTTTGSRFPMCIDPQQQALNWIKKKEESNNLKVSSFNDPDFLKHLEMAIKYGSPFLFQDVDEYIDPVIDNVLEKNVKGPEGRQVIMLGDKEVDYDPSFKLYLNTKLANPKFSPSVFGKALVINYTVTLKGLEDQLLSVIMGFEKKELEEQRERLIQETSDNKRLLKNLGDSLLRALATSTGNMLDNTELVITLEETKSKASEVSLSATSVDETSLDIDKLRDGYRPAAKRGAILFFVLTEMALVNSMYQYSLASYLEVFDFSLRKSVPDSVLLQRLKNIMNTLTYSVYNYGSTGLFERHKLLFSFNMTVKIEQAEGRVPQEELQFFLKGNISLEKSTRKKPCDWLPDQGWEDIIKLAELCPEQFESLPDDMEKNNDGWKSWYDLDGPEQVPFPGKYAENLSAFQKLLLLRCFRVDRVYRAPPVINFAAIHEQSTPFSPIVFILSPGSDPGNDLMKLADKAGFGDKFKFLAMGQGQEKVALKLLEKAVSRGHWLMLQNCHLLVKWLKELEKTLERITKPNPNYRLWITTNPIKAFPIGILQKSLKVVTEPPNGLKLNMRATYSKISHEALTTCPHPAFRSLVYVLTFFHAVVQERRKYGKIGWNVSYDFNESDFYVSNILDTYLTRAHNQGDSNIPWESLKYLIGEVMYGGRAIDSFDHSSTWAQETICWSAGNFIFLYSLIFYTPYNIHSPWSVTDEIESLPLANTPEVMGLHSNAEIGYYTQAAKDMWSHLIDLQPQISMIWHPSSSFLPLNFLLEVLRLAYIGSDSLPSQALAGEVGMSSELDEVSRALFNGHIPAIWKKLAPDTLKSLGNWISHFKRRYEQYNGEPNVMWLSGLHIPESYLTALVQAACRKNGWPLDLSTLYTEVTQYCGEDEISNKPDQGCFVSGLYLEGADWDTENGCLVKSKPKVLVVELPILRVIPIEARDLKLQNTLRTPVYTTSLRRNAMGVGLVFEADLFTTMHISHWVLQGVCLCLNAE</sequence>
<keyword evidence="10" id="KW-0969">Cilium</keyword>
<feature type="domain" description="AAA+ ATPase" evidence="16">
    <location>
        <begin position="300"/>
        <end position="450"/>
    </location>
</feature>
<dbReference type="InterPro" id="IPR043157">
    <property type="entry name" value="Dynein_AAA1S"/>
</dbReference>
<dbReference type="Pfam" id="PF18199">
    <property type="entry name" value="Dynein_C"/>
    <property type="match status" value="1"/>
</dbReference>
<dbReference type="Gene3D" id="1.10.8.1220">
    <property type="match status" value="1"/>
</dbReference>
<dbReference type="FunFam" id="3.40.50.300:FF:000153">
    <property type="entry name" value="Dynein axonemal heavy chain 1"/>
    <property type="match status" value="1"/>
</dbReference>
<evidence type="ECO:0000256" key="14">
    <source>
        <dbReference type="SAM" id="Phobius"/>
    </source>
</evidence>
<evidence type="ECO:0000256" key="12">
    <source>
        <dbReference type="ARBA" id="ARBA00023212"/>
    </source>
</evidence>
<dbReference type="FunFam" id="3.10.490.20:FF:000006">
    <property type="entry name" value="Dynein axonemal heavy chain 10"/>
    <property type="match status" value="1"/>
</dbReference>
<dbReference type="InterPro" id="IPR041589">
    <property type="entry name" value="DNAH3_AAA_lid_1"/>
</dbReference>
<dbReference type="PANTHER" id="PTHR22878:SF63">
    <property type="entry name" value="DYNEIN AXONEMAL HEAVY CHAIN 10"/>
    <property type="match status" value="1"/>
</dbReference>
<keyword evidence="6" id="KW-0547">Nucleotide-binding</keyword>
<dbReference type="Pfam" id="PF12781">
    <property type="entry name" value="AAA_9"/>
    <property type="match status" value="1"/>
</dbReference>
<dbReference type="Gene3D" id="1.20.920.20">
    <property type="match status" value="2"/>
</dbReference>
<feature type="domain" description="AAA+ ATPase" evidence="16">
    <location>
        <begin position="28"/>
        <end position="157"/>
    </location>
</feature>
<keyword evidence="5" id="KW-0677">Repeat</keyword>
<dbReference type="Gene3D" id="3.10.490.20">
    <property type="match status" value="1"/>
</dbReference>
<dbReference type="GO" id="GO:0005874">
    <property type="term" value="C:microtubule"/>
    <property type="evidence" value="ECO:0007669"/>
    <property type="project" value="UniProtKB-KW"/>
</dbReference>
<dbReference type="GO" id="GO:0030286">
    <property type="term" value="C:dynein complex"/>
    <property type="evidence" value="ECO:0007669"/>
    <property type="project" value="UniProtKB-KW"/>
</dbReference>
<keyword evidence="15" id="KW-0732">Signal</keyword>
<dbReference type="InterPro" id="IPR041228">
    <property type="entry name" value="Dynein_C"/>
</dbReference>
<dbReference type="GO" id="GO:0008569">
    <property type="term" value="F:minus-end-directed microtubule motor activity"/>
    <property type="evidence" value="ECO:0007669"/>
    <property type="project" value="InterPro"/>
</dbReference>
<evidence type="ECO:0000256" key="3">
    <source>
        <dbReference type="ARBA" id="ARBA00022490"/>
    </source>
</evidence>
<dbReference type="GO" id="GO:0005930">
    <property type="term" value="C:axoneme"/>
    <property type="evidence" value="ECO:0007669"/>
    <property type="project" value="UniProtKB-SubCell"/>
</dbReference>
<dbReference type="STRING" id="94237.ENSMMOP00000023098"/>
<dbReference type="InterPro" id="IPR003593">
    <property type="entry name" value="AAA+_ATPase"/>
</dbReference>
<dbReference type="InterPro" id="IPR043160">
    <property type="entry name" value="Dynein_C_barrel"/>
</dbReference>
<keyword evidence="3" id="KW-0963">Cytoplasm</keyword>
<name>A0A3Q3WX66_MOLML</name>
<keyword evidence="7" id="KW-0067">ATP-binding</keyword>
<keyword evidence="12" id="KW-0206">Cytoskeleton</keyword>
<protein>
    <recommendedName>
        <fullName evidence="16">AAA+ ATPase domain-containing protein</fullName>
    </recommendedName>
</protein>
<dbReference type="GO" id="GO:0007018">
    <property type="term" value="P:microtubule-based movement"/>
    <property type="evidence" value="ECO:0007669"/>
    <property type="project" value="InterPro"/>
</dbReference>
<feature type="signal peptide" evidence="15">
    <location>
        <begin position="1"/>
        <end position="33"/>
    </location>
</feature>
<keyword evidence="14" id="KW-1133">Transmembrane helix</keyword>
<dbReference type="Gene3D" id="6.10.140.1060">
    <property type="match status" value="1"/>
</dbReference>
<evidence type="ECO:0000313" key="17">
    <source>
        <dbReference type="Ensembl" id="ENSMMOP00000023098.1"/>
    </source>
</evidence>
<dbReference type="Ensembl" id="ENSMMOT00000023483.1">
    <property type="protein sequence ID" value="ENSMMOP00000023098.1"/>
    <property type="gene ID" value="ENSMMOG00000017577.1"/>
</dbReference>
<dbReference type="FunFam" id="3.40.50.300:FF:000063">
    <property type="entry name" value="dynein heavy chain 6, axonemal"/>
    <property type="match status" value="1"/>
</dbReference>
<dbReference type="InterPro" id="IPR026983">
    <property type="entry name" value="DHC"/>
</dbReference>
<keyword evidence="13" id="KW-0966">Cell projection</keyword>
<evidence type="ECO:0000259" key="16">
    <source>
        <dbReference type="SMART" id="SM00382"/>
    </source>
</evidence>
<dbReference type="OMA" id="MACCIAL"/>
<keyword evidence="4" id="KW-0493">Microtubule</keyword>
<evidence type="ECO:0000256" key="11">
    <source>
        <dbReference type="ARBA" id="ARBA00023175"/>
    </source>
</evidence>
<evidence type="ECO:0000256" key="1">
    <source>
        <dbReference type="ARBA" id="ARBA00004430"/>
    </source>
</evidence>
<feature type="domain" description="AAA+ ATPase" evidence="16">
    <location>
        <begin position="482"/>
        <end position="635"/>
    </location>
</feature>
<dbReference type="Gene3D" id="3.40.50.300">
    <property type="entry name" value="P-loop containing nucleotide triphosphate hydrolases"/>
    <property type="match status" value="5"/>
</dbReference>
<reference evidence="17" key="1">
    <citation type="submission" date="2025-08" db="UniProtKB">
        <authorList>
            <consortium name="Ensembl"/>
        </authorList>
    </citation>
    <scope>IDENTIFICATION</scope>
</reference>
<dbReference type="Gene3D" id="1.10.8.720">
    <property type="entry name" value="Region D6 of dynein motor"/>
    <property type="match status" value="1"/>
</dbReference>
<keyword evidence="14" id="KW-0812">Transmembrane</keyword>
<dbReference type="InterPro" id="IPR027417">
    <property type="entry name" value="P-loop_NTPase"/>
</dbReference>
<evidence type="ECO:0000256" key="2">
    <source>
        <dbReference type="ARBA" id="ARBA00008887"/>
    </source>
</evidence>
<evidence type="ECO:0000256" key="9">
    <source>
        <dbReference type="ARBA" id="ARBA00023054"/>
    </source>
</evidence>
<feature type="chain" id="PRO_5018557121" description="AAA+ ATPase domain-containing protein" evidence="15">
    <location>
        <begin position="34"/>
        <end position="2214"/>
    </location>
</feature>
<evidence type="ECO:0000256" key="5">
    <source>
        <dbReference type="ARBA" id="ARBA00022737"/>
    </source>
</evidence>
<keyword evidence="11" id="KW-0505">Motor protein</keyword>
<dbReference type="SMART" id="SM00382">
    <property type="entry name" value="AAA"/>
    <property type="match status" value="3"/>
</dbReference>
<evidence type="ECO:0000256" key="15">
    <source>
        <dbReference type="SAM" id="SignalP"/>
    </source>
</evidence>
<dbReference type="Pfam" id="PF03028">
    <property type="entry name" value="Dynein_heavy"/>
    <property type="match status" value="1"/>
</dbReference>
<dbReference type="Pfam" id="PF12777">
    <property type="entry name" value="MT"/>
    <property type="match status" value="1"/>
</dbReference>